<comment type="caution">
    <text evidence="1">The sequence shown here is derived from an EMBL/GenBank/DDBJ whole genome shotgun (WGS) entry which is preliminary data.</text>
</comment>
<proteinExistence type="predicted"/>
<dbReference type="PANTHER" id="PTHR39206">
    <property type="entry name" value="SLL8004 PROTEIN"/>
    <property type="match status" value="1"/>
</dbReference>
<name>A0A5C6EG80_9BACT</name>
<protein>
    <submittedName>
        <fullName evidence="1">Zeta toxin</fullName>
    </submittedName>
</protein>
<dbReference type="InterPro" id="IPR027417">
    <property type="entry name" value="P-loop_NTPase"/>
</dbReference>
<sequence>MPETLNPTVYVIAGPNGAGKTTFAKQYLSRFANCDEFVNADLIAAELSPTDPDSQALIAGRMMLDKIEELAQHRGTFSFETTLAGRSHAARIRRLRANFGYDVKLVFVWLPSPELAVLRVAGRVQQGGHNIPEATIRRRYRQGIANFAKLYTPIVDGWIVFDGAESPPTEIMRFESQELLISDDAHFEFLNQTTQEMMP</sequence>
<evidence type="ECO:0000313" key="1">
    <source>
        <dbReference type="EMBL" id="TWU46566.1"/>
    </source>
</evidence>
<gene>
    <name evidence="1" type="ORF">Poly59_55390</name>
</gene>
<dbReference type="SUPFAM" id="SSF52540">
    <property type="entry name" value="P-loop containing nucleoside triphosphate hydrolases"/>
    <property type="match status" value="1"/>
</dbReference>
<dbReference type="Gene3D" id="3.40.50.300">
    <property type="entry name" value="P-loop containing nucleotide triphosphate hydrolases"/>
    <property type="match status" value="1"/>
</dbReference>
<dbReference type="RefSeq" id="WP_186776534.1">
    <property type="nucleotide sequence ID" value="NZ_SJPX01000006.1"/>
</dbReference>
<reference evidence="1 2" key="1">
    <citation type="submission" date="2019-02" db="EMBL/GenBank/DDBJ databases">
        <title>Deep-cultivation of Planctomycetes and their phenomic and genomic characterization uncovers novel biology.</title>
        <authorList>
            <person name="Wiegand S."/>
            <person name="Jogler M."/>
            <person name="Boedeker C."/>
            <person name="Pinto D."/>
            <person name="Vollmers J."/>
            <person name="Rivas-Marin E."/>
            <person name="Kohn T."/>
            <person name="Peeters S.H."/>
            <person name="Heuer A."/>
            <person name="Rast P."/>
            <person name="Oberbeckmann S."/>
            <person name="Bunk B."/>
            <person name="Jeske O."/>
            <person name="Meyerdierks A."/>
            <person name="Storesund J.E."/>
            <person name="Kallscheuer N."/>
            <person name="Luecker S."/>
            <person name="Lage O.M."/>
            <person name="Pohl T."/>
            <person name="Merkel B.J."/>
            <person name="Hornburger P."/>
            <person name="Mueller R.-W."/>
            <person name="Bruemmer F."/>
            <person name="Labrenz M."/>
            <person name="Spormann A.M."/>
            <person name="Op Den Camp H."/>
            <person name="Overmann J."/>
            <person name="Amann R."/>
            <person name="Jetten M.S.M."/>
            <person name="Mascher T."/>
            <person name="Medema M.H."/>
            <person name="Devos D.P."/>
            <person name="Kaster A.-K."/>
            <person name="Ovreas L."/>
            <person name="Rohde M."/>
            <person name="Galperin M.Y."/>
            <person name="Jogler C."/>
        </authorList>
    </citation>
    <scope>NUCLEOTIDE SEQUENCE [LARGE SCALE GENOMIC DNA]</scope>
    <source>
        <strain evidence="1 2">Poly59</strain>
    </source>
</reference>
<dbReference type="Pfam" id="PF13671">
    <property type="entry name" value="AAA_33"/>
    <property type="match status" value="1"/>
</dbReference>
<organism evidence="1 2">
    <name type="scientific">Rubripirellula reticaptiva</name>
    <dbReference type="NCBI Taxonomy" id="2528013"/>
    <lineage>
        <taxon>Bacteria</taxon>
        <taxon>Pseudomonadati</taxon>
        <taxon>Planctomycetota</taxon>
        <taxon>Planctomycetia</taxon>
        <taxon>Pirellulales</taxon>
        <taxon>Pirellulaceae</taxon>
        <taxon>Rubripirellula</taxon>
    </lineage>
</organism>
<evidence type="ECO:0000313" key="2">
    <source>
        <dbReference type="Proteomes" id="UP000317977"/>
    </source>
</evidence>
<dbReference type="EMBL" id="SJPX01000006">
    <property type="protein sequence ID" value="TWU46566.1"/>
    <property type="molecule type" value="Genomic_DNA"/>
</dbReference>
<dbReference type="AlphaFoldDB" id="A0A5C6EG80"/>
<dbReference type="Proteomes" id="UP000317977">
    <property type="component" value="Unassembled WGS sequence"/>
</dbReference>
<accession>A0A5C6EG80</accession>
<dbReference type="PANTHER" id="PTHR39206:SF1">
    <property type="entry name" value="SLL8004 PROTEIN"/>
    <property type="match status" value="1"/>
</dbReference>
<keyword evidence="2" id="KW-1185">Reference proteome</keyword>